<dbReference type="Pfam" id="PF10397">
    <property type="entry name" value="ADSL_C"/>
    <property type="match status" value="1"/>
</dbReference>
<dbReference type="PANTHER" id="PTHR43172">
    <property type="entry name" value="ADENYLOSUCCINATE LYASE"/>
    <property type="match status" value="1"/>
</dbReference>
<evidence type="ECO:0000256" key="1">
    <source>
        <dbReference type="ARBA" id="ARBA00022605"/>
    </source>
</evidence>
<feature type="domain" description="Adenylosuccinate lyase C-terminal" evidence="6">
    <location>
        <begin position="372"/>
        <end position="456"/>
    </location>
</feature>
<gene>
    <name evidence="7" type="primary">purB</name>
    <name evidence="8" type="ORF">BEI59_19875</name>
    <name evidence="7" type="ORF">BEI61_04107</name>
    <name evidence="9" type="ORF">BEI63_20095</name>
</gene>
<proteinExistence type="inferred from homology"/>
<accession>A0A1E3A3E9</accession>
<dbReference type="InterPro" id="IPR008948">
    <property type="entry name" value="L-Aspartase-like"/>
</dbReference>
<dbReference type="Proteomes" id="UP000094067">
    <property type="component" value="Unassembled WGS sequence"/>
</dbReference>
<dbReference type="NCBIfam" id="TIGR00928">
    <property type="entry name" value="purB"/>
    <property type="match status" value="1"/>
</dbReference>
<dbReference type="PATRIC" id="fig|1432052.4.peg.4548"/>
<comment type="catalytic activity">
    <reaction evidence="5">
        <text>(2S)-2-[5-amino-1-(5-phospho-beta-D-ribosyl)imidazole-4-carboxamido]succinate = 5-amino-1-(5-phospho-beta-D-ribosyl)imidazole-4-carboxamide + fumarate</text>
        <dbReference type="Rhea" id="RHEA:23920"/>
        <dbReference type="ChEBI" id="CHEBI:29806"/>
        <dbReference type="ChEBI" id="CHEBI:58443"/>
        <dbReference type="ChEBI" id="CHEBI:58475"/>
        <dbReference type="EC" id="4.3.2.2"/>
    </reaction>
</comment>
<evidence type="ECO:0000256" key="3">
    <source>
        <dbReference type="ARBA" id="ARBA00023239"/>
    </source>
</evidence>
<dbReference type="GO" id="GO:0008652">
    <property type="term" value="P:amino acid biosynthetic process"/>
    <property type="evidence" value="ECO:0007669"/>
    <property type="project" value="UniProtKB-KW"/>
</dbReference>
<keyword evidence="1" id="KW-0028">Amino-acid biosynthesis</keyword>
<organism evidence="7 10">
    <name type="scientific">Eisenbergiella tayi</name>
    <dbReference type="NCBI Taxonomy" id="1432052"/>
    <lineage>
        <taxon>Bacteria</taxon>
        <taxon>Bacillati</taxon>
        <taxon>Bacillota</taxon>
        <taxon>Clostridia</taxon>
        <taxon>Lachnospirales</taxon>
        <taxon>Lachnospiraceae</taxon>
        <taxon>Eisenbergiella</taxon>
    </lineage>
</organism>
<dbReference type="EC" id="4.3.2.2" evidence="4 5"/>
<sequence>MSDNTDRYVSPLSERYASKEMQYIFSPDMKFRTWRKLWIALAETEKELGLPITEEQIEELKAHAEDINYDVAKAREKEVRHDVMSHVYAYGVQCPKAKGIIHLGATSCYVGDNTDIIVMTEALKLVKKKLVNVLSELSSFADKYKDLPTLAFTHFQPAQPTTVGKRATLWMQEFFLDLEDLDYVLSTMKLLGSKGTTGTQASFLELFDGNMDKVNSLDPMIAEKMGFGSCYPVSGQTYSRKVDTRVLNVLAGIAASATKMSNDIRLLQHLKEVEEPFEKSQIGSSAMAYKRNPMRSERIASLSRYVIADALNPAITSATQWFERTLDDSANKRLSVPEGFLAVDGILDLCLNVVDGLVVYPKVIEKRLMSELPFMATENIMMDAVKKGGDRQELHERIRELSMEAGKRVKEEGLDNNLMDLIAQEPMFMTTPEELAKTMDPSRYVGCAPAQVENFLKDVIAPVMEENKELLGVKAEINV</sequence>
<dbReference type="UniPathway" id="UPA00074">
    <property type="reaction ID" value="UER00132"/>
</dbReference>
<comment type="pathway">
    <text evidence="5">Purine metabolism; AMP biosynthesis via de novo pathway; AMP from IMP: step 2/2.</text>
</comment>
<dbReference type="InterPro" id="IPR019468">
    <property type="entry name" value="AdenyloSucc_lyase_C"/>
</dbReference>
<dbReference type="Gene3D" id="1.10.40.30">
    <property type="entry name" value="Fumarase/aspartase (C-terminal domain)"/>
    <property type="match status" value="1"/>
</dbReference>
<dbReference type="InterPro" id="IPR022761">
    <property type="entry name" value="Fumarate_lyase_N"/>
</dbReference>
<dbReference type="InterPro" id="IPR004769">
    <property type="entry name" value="Pur_lyase"/>
</dbReference>
<evidence type="ECO:0000256" key="4">
    <source>
        <dbReference type="NCBIfam" id="TIGR00928"/>
    </source>
</evidence>
<evidence type="ECO:0000313" key="7">
    <source>
        <dbReference type="EMBL" id="ODM03312.1"/>
    </source>
</evidence>
<keyword evidence="3 5" id="KW-0456">Lyase</keyword>
<evidence type="ECO:0000313" key="9">
    <source>
        <dbReference type="EMBL" id="ODR52034.1"/>
    </source>
</evidence>
<dbReference type="Gene3D" id="1.20.200.10">
    <property type="entry name" value="Fumarase/aspartase (Central domain)"/>
    <property type="match status" value="1"/>
</dbReference>
<keyword evidence="12" id="KW-1185">Reference proteome</keyword>
<comment type="pathway">
    <text evidence="5">Purine metabolism; IMP biosynthesis via de novo pathway; 5-amino-1-(5-phospho-D-ribosyl)imidazole-4-carboxamide from 5-amino-1-(5-phospho-D-ribosyl)imidazole-4-carboxylate: step 2/2.</text>
</comment>
<dbReference type="GO" id="GO:0004018">
    <property type="term" value="F:N6-(1,2-dicarboxyethyl)AMP AMP-lyase (fumarate-forming) activity"/>
    <property type="evidence" value="ECO:0007669"/>
    <property type="project" value="UniProtKB-UniRule"/>
</dbReference>
<dbReference type="Proteomes" id="UP000094271">
    <property type="component" value="Unassembled WGS sequence"/>
</dbReference>
<dbReference type="EMBL" id="MEHD01000031">
    <property type="protein sequence ID" value="ODR52034.1"/>
    <property type="molecule type" value="Genomic_DNA"/>
</dbReference>
<evidence type="ECO:0000256" key="2">
    <source>
        <dbReference type="ARBA" id="ARBA00022755"/>
    </source>
</evidence>
<dbReference type="OrthoDB" id="9768878at2"/>
<reference evidence="8 11" key="3">
    <citation type="submission" date="2016-08" db="EMBL/GenBank/DDBJ databases">
        <authorList>
            <person name="Seilhamer J.J."/>
        </authorList>
    </citation>
    <scope>NUCLEOTIDE SEQUENCE [LARGE SCALE GENOMIC DNA]</scope>
    <source>
        <strain evidence="8 11">NML150140-1</strain>
    </source>
</reference>
<dbReference type="AlphaFoldDB" id="A0A1E3A3E9"/>
<comment type="caution">
    <text evidence="7">The sequence shown here is derived from an EMBL/GenBank/DDBJ whole genome shotgun (WGS) entry which is preliminary data.</text>
</comment>
<comment type="catalytic activity">
    <reaction evidence="5">
        <text>N(6)-(1,2-dicarboxyethyl)-AMP = fumarate + AMP</text>
        <dbReference type="Rhea" id="RHEA:16853"/>
        <dbReference type="ChEBI" id="CHEBI:29806"/>
        <dbReference type="ChEBI" id="CHEBI:57567"/>
        <dbReference type="ChEBI" id="CHEBI:456215"/>
        <dbReference type="EC" id="4.3.2.2"/>
    </reaction>
</comment>
<dbReference type="FunFam" id="1.10.275.60:FF:000001">
    <property type="entry name" value="Adenylosuccinate lyase"/>
    <property type="match status" value="1"/>
</dbReference>
<dbReference type="InterPro" id="IPR020557">
    <property type="entry name" value="Fumarate_lyase_CS"/>
</dbReference>
<dbReference type="PANTHER" id="PTHR43172:SF1">
    <property type="entry name" value="ADENYLOSUCCINATE LYASE"/>
    <property type="match status" value="1"/>
</dbReference>
<evidence type="ECO:0000259" key="6">
    <source>
        <dbReference type="SMART" id="SM00998"/>
    </source>
</evidence>
<dbReference type="GO" id="GO:0006189">
    <property type="term" value="P:'de novo' IMP biosynthetic process"/>
    <property type="evidence" value="ECO:0007669"/>
    <property type="project" value="UniProtKB-UniPathway"/>
</dbReference>
<dbReference type="SUPFAM" id="SSF48557">
    <property type="entry name" value="L-aspartase-like"/>
    <property type="match status" value="1"/>
</dbReference>
<dbReference type="PRINTS" id="PR00149">
    <property type="entry name" value="FUMRATELYASE"/>
</dbReference>
<evidence type="ECO:0000313" key="12">
    <source>
        <dbReference type="Proteomes" id="UP000094869"/>
    </source>
</evidence>
<dbReference type="Pfam" id="PF00206">
    <property type="entry name" value="Lyase_1"/>
    <property type="match status" value="1"/>
</dbReference>
<dbReference type="EMBL" id="MCGH01000003">
    <property type="protein sequence ID" value="ODM03312.1"/>
    <property type="molecule type" value="Genomic_DNA"/>
</dbReference>
<evidence type="ECO:0000313" key="10">
    <source>
        <dbReference type="Proteomes" id="UP000094067"/>
    </source>
</evidence>
<dbReference type="RefSeq" id="WP_069153820.1">
    <property type="nucleotide sequence ID" value="NZ_DAWDRA010000256.1"/>
</dbReference>
<dbReference type="PROSITE" id="PS00163">
    <property type="entry name" value="FUMARATE_LYASES"/>
    <property type="match status" value="1"/>
</dbReference>
<dbReference type="GO" id="GO:0070626">
    <property type="term" value="F:(S)-2-(5-amino-1-(5-phospho-D-ribosyl)imidazole-4-carboxamido) succinate lyase (fumarate-forming) activity"/>
    <property type="evidence" value="ECO:0007669"/>
    <property type="project" value="TreeGrafter"/>
</dbReference>
<dbReference type="UniPathway" id="UPA00075">
    <property type="reaction ID" value="UER00336"/>
</dbReference>
<name>A0A1E3A3E9_9FIRM</name>
<dbReference type="Proteomes" id="UP000094869">
    <property type="component" value="Unassembled WGS sequence"/>
</dbReference>
<reference evidence="7 10" key="1">
    <citation type="submission" date="2016-07" db="EMBL/GenBank/DDBJ databases">
        <title>Characterization of isolates of Eisenbergiella tayi derived from blood cultures, using whole genome sequencing.</title>
        <authorList>
            <person name="Burdz T."/>
            <person name="Wiebe D."/>
            <person name="Huynh C."/>
            <person name="Bernard K."/>
        </authorList>
    </citation>
    <scope>NUCLEOTIDE SEQUENCE [LARGE SCALE GENOMIC DNA]</scope>
    <source>
        <strain evidence="7 10">NML 110608</strain>
    </source>
</reference>
<dbReference type="EMBL" id="MEHA01000016">
    <property type="protein sequence ID" value="ODR48651.1"/>
    <property type="molecule type" value="Genomic_DNA"/>
</dbReference>
<protein>
    <recommendedName>
        <fullName evidence="4 5">Adenylosuccinate lyase</fullName>
        <shortName evidence="5">ASL</shortName>
        <ecNumber evidence="4 5">4.3.2.2</ecNumber>
    </recommendedName>
    <alternativeName>
        <fullName evidence="5">Adenylosuccinase</fullName>
    </alternativeName>
</protein>
<comment type="similarity">
    <text evidence="5">Belongs to the lyase 1 family. Adenylosuccinate lyase subfamily.</text>
</comment>
<dbReference type="GO" id="GO:0044208">
    <property type="term" value="P:'de novo' AMP biosynthetic process"/>
    <property type="evidence" value="ECO:0007669"/>
    <property type="project" value="UniProtKB-UniPathway"/>
</dbReference>
<dbReference type="SMART" id="SM00998">
    <property type="entry name" value="ADSL_C"/>
    <property type="match status" value="1"/>
</dbReference>
<dbReference type="InterPro" id="IPR000362">
    <property type="entry name" value="Fumarate_lyase_fam"/>
</dbReference>
<reference evidence="9 12" key="2">
    <citation type="submission" date="2016-08" db="EMBL/GenBank/DDBJ databases">
        <title>Characterization of Isolates of Eisenbergiella tayi Derived from Blood Cultures, Using Whole Genome Sequencing.</title>
        <authorList>
            <person name="Bernier A.-M."/>
            <person name="Burdz T."/>
            <person name="Wiebe D."/>
            <person name="Bernard K."/>
        </authorList>
    </citation>
    <scope>NUCLEOTIDE SEQUENCE [LARGE SCALE GENOMIC DNA]</scope>
    <source>
        <strain evidence="9 12">NML120146</strain>
    </source>
</reference>
<evidence type="ECO:0000313" key="11">
    <source>
        <dbReference type="Proteomes" id="UP000094271"/>
    </source>
</evidence>
<keyword evidence="2 5" id="KW-0658">Purine biosynthesis</keyword>
<evidence type="ECO:0000313" key="8">
    <source>
        <dbReference type="EMBL" id="ODR48651.1"/>
    </source>
</evidence>
<dbReference type="CDD" id="cd03302">
    <property type="entry name" value="Adenylsuccinate_lyase_2"/>
    <property type="match status" value="1"/>
</dbReference>
<dbReference type="GO" id="GO:0005829">
    <property type="term" value="C:cytosol"/>
    <property type="evidence" value="ECO:0007669"/>
    <property type="project" value="TreeGrafter"/>
</dbReference>
<dbReference type="Gene3D" id="1.10.275.60">
    <property type="match status" value="1"/>
</dbReference>
<evidence type="ECO:0000256" key="5">
    <source>
        <dbReference type="RuleBase" id="RU361172"/>
    </source>
</evidence>